<dbReference type="PROSITE" id="PS50048">
    <property type="entry name" value="ZN2_CY6_FUNGAL_2"/>
    <property type="match status" value="1"/>
</dbReference>
<evidence type="ECO:0000256" key="2">
    <source>
        <dbReference type="SAM" id="MobiDB-lite"/>
    </source>
</evidence>
<dbReference type="Gene3D" id="4.10.240.10">
    <property type="entry name" value="Zn(2)-C6 fungal-type DNA-binding domain"/>
    <property type="match status" value="1"/>
</dbReference>
<dbReference type="PANTHER" id="PTHR37534">
    <property type="entry name" value="TRANSCRIPTIONAL ACTIVATOR PROTEIN UGA3"/>
    <property type="match status" value="1"/>
</dbReference>
<dbReference type="Pfam" id="PF00172">
    <property type="entry name" value="Zn_clus"/>
    <property type="match status" value="1"/>
</dbReference>
<reference evidence="4" key="1">
    <citation type="submission" date="2021-01" db="EMBL/GenBank/DDBJ databases">
        <authorList>
            <person name="Kaushik A."/>
        </authorList>
    </citation>
    <scope>NUCLEOTIDE SEQUENCE</scope>
    <source>
        <strain evidence="4">AG1-1B</strain>
    </source>
</reference>
<dbReference type="SUPFAM" id="SSF57701">
    <property type="entry name" value="Zn2/Cys6 DNA-binding domain"/>
    <property type="match status" value="1"/>
</dbReference>
<dbReference type="InterPro" id="IPR001138">
    <property type="entry name" value="Zn2Cys6_DnaBD"/>
</dbReference>
<protein>
    <recommendedName>
        <fullName evidence="3">Zn(2)-C6 fungal-type domain-containing protein</fullName>
    </recommendedName>
</protein>
<name>A0A8H3AXH5_9AGAM</name>
<accession>A0A8H3AXH5</accession>
<keyword evidence="1" id="KW-0539">Nucleus</keyword>
<dbReference type="PANTHER" id="PTHR37534:SF20">
    <property type="entry name" value="PRO1A C6 ZINK-FINGER PROTEIN"/>
    <property type="match status" value="1"/>
</dbReference>
<feature type="region of interest" description="Disordered" evidence="2">
    <location>
        <begin position="1"/>
        <end position="20"/>
    </location>
</feature>
<evidence type="ECO:0000313" key="5">
    <source>
        <dbReference type="Proteomes" id="UP000663826"/>
    </source>
</evidence>
<dbReference type="AlphaFoldDB" id="A0A8H3AXH5"/>
<evidence type="ECO:0000256" key="1">
    <source>
        <dbReference type="ARBA" id="ARBA00023242"/>
    </source>
</evidence>
<organism evidence="4 5">
    <name type="scientific">Rhizoctonia solani</name>
    <dbReference type="NCBI Taxonomy" id="456999"/>
    <lineage>
        <taxon>Eukaryota</taxon>
        <taxon>Fungi</taxon>
        <taxon>Dikarya</taxon>
        <taxon>Basidiomycota</taxon>
        <taxon>Agaricomycotina</taxon>
        <taxon>Agaricomycetes</taxon>
        <taxon>Cantharellales</taxon>
        <taxon>Ceratobasidiaceae</taxon>
        <taxon>Rhizoctonia</taxon>
    </lineage>
</organism>
<evidence type="ECO:0000259" key="3">
    <source>
        <dbReference type="PROSITE" id="PS50048"/>
    </source>
</evidence>
<feature type="region of interest" description="Disordered" evidence="2">
    <location>
        <begin position="105"/>
        <end position="144"/>
    </location>
</feature>
<dbReference type="GO" id="GO:0000981">
    <property type="term" value="F:DNA-binding transcription factor activity, RNA polymerase II-specific"/>
    <property type="evidence" value="ECO:0007669"/>
    <property type="project" value="InterPro"/>
</dbReference>
<proteinExistence type="predicted"/>
<sequence>MPSTRRTRSGRAAPSAPTKRIRTKQGCLTCRIRRKKCDESRDFEGGCETCSRLHIECLGYSNKRPDWLKGPRVDDFKRLIKHFLADNGARSSTRSPDQAFLELHHLADPPTPPRQHSESVHTDTDSDYDPDPTSPMDQKPLNSSPLYVATTLPDLCQFDVDSLQVAVAQYEYPVPSESANSGLVWNTNIDLLHWAAGDPEGVKAVSEVLHSGPECFLAVDDFLTDNSAETRSESLRRMRQNAQQRLLKSGYNSPLARAAISLIMMQVTLRQGHFDTWNNCLDIVIEWIRKRLSSPSARVSSLGADGQRTLGRGLWMDLIAAATAKKIPFHIDLYRQILRSDEPVVPDCPNKVTLTFVETIALAANPSHLGQARAKLQQLRSNLVIGPTDDPESISAAQVHTIGISLYLEAVASRDMVNPVVQTAAQAVCDAVSKSSQRDFAFWIFLAGCHTKDVNCWSNCSMMMNELVRAEGGDGALQAGFDIMNETYNNRKTGSAPPDYWVQRMREQNVLLV</sequence>
<dbReference type="InterPro" id="IPR036864">
    <property type="entry name" value="Zn2-C6_fun-type_DNA-bd_sf"/>
</dbReference>
<gene>
    <name evidence="4" type="ORF">RDB_LOCUS71618</name>
</gene>
<dbReference type="GO" id="GO:0008270">
    <property type="term" value="F:zinc ion binding"/>
    <property type="evidence" value="ECO:0007669"/>
    <property type="project" value="InterPro"/>
</dbReference>
<feature type="domain" description="Zn(2)-C6 fungal-type" evidence="3">
    <location>
        <begin position="26"/>
        <end position="57"/>
    </location>
</feature>
<dbReference type="PROSITE" id="PS00463">
    <property type="entry name" value="ZN2_CY6_FUNGAL_1"/>
    <property type="match status" value="1"/>
</dbReference>
<feature type="compositionally biased region" description="Basic and acidic residues" evidence="2">
    <location>
        <begin position="115"/>
        <end position="124"/>
    </location>
</feature>
<comment type="caution">
    <text evidence="4">The sequence shown here is derived from an EMBL/GenBank/DDBJ whole genome shotgun (WGS) entry which is preliminary data.</text>
</comment>
<dbReference type="EMBL" id="CAJMWQ010001251">
    <property type="protein sequence ID" value="CAE6442868.1"/>
    <property type="molecule type" value="Genomic_DNA"/>
</dbReference>
<dbReference type="CDD" id="cd00067">
    <property type="entry name" value="GAL4"/>
    <property type="match status" value="1"/>
</dbReference>
<evidence type="ECO:0000313" key="4">
    <source>
        <dbReference type="EMBL" id="CAE6442868.1"/>
    </source>
</evidence>
<dbReference type="SMART" id="SM00066">
    <property type="entry name" value="GAL4"/>
    <property type="match status" value="1"/>
</dbReference>
<dbReference type="Proteomes" id="UP000663826">
    <property type="component" value="Unassembled WGS sequence"/>
</dbReference>